<feature type="region of interest" description="Disordered" evidence="17">
    <location>
        <begin position="338"/>
        <end position="492"/>
    </location>
</feature>
<evidence type="ECO:0000256" key="2">
    <source>
        <dbReference type="ARBA" id="ARBA00010210"/>
    </source>
</evidence>
<feature type="compositionally biased region" description="Polar residues" evidence="17">
    <location>
        <begin position="256"/>
        <end position="293"/>
    </location>
</feature>
<dbReference type="GO" id="GO:0006355">
    <property type="term" value="P:regulation of DNA-templated transcription"/>
    <property type="evidence" value="ECO:0007669"/>
    <property type="project" value="TreeGrafter"/>
</dbReference>
<evidence type="ECO:0000256" key="12">
    <source>
        <dbReference type="ARBA" id="ARBA00037044"/>
    </source>
</evidence>
<comment type="subcellular location">
    <subcellularLocation>
        <location evidence="1 16">Nucleus</location>
    </subcellularLocation>
</comment>
<evidence type="ECO:0000256" key="11">
    <source>
        <dbReference type="ARBA" id="ARBA00023306"/>
    </source>
</evidence>
<dbReference type="PANTHER" id="PTHR10333:SF100">
    <property type="entry name" value="CHROMATIN MODIFICATION-RELATED PROTEIN YNG2"/>
    <property type="match status" value="1"/>
</dbReference>
<dbReference type="GO" id="GO:0006325">
    <property type="term" value="P:chromatin organization"/>
    <property type="evidence" value="ECO:0007669"/>
    <property type="project" value="UniProtKB-KW"/>
</dbReference>
<proteinExistence type="inferred from homology"/>
<keyword evidence="9 16" id="KW-0539">Nucleus</keyword>
<dbReference type="InterPro" id="IPR013083">
    <property type="entry name" value="Znf_RING/FYVE/PHD"/>
</dbReference>
<comment type="function">
    <text evidence="16">Component of an histone acetyltransferase complex.</text>
</comment>
<dbReference type="InterPro" id="IPR001965">
    <property type="entry name" value="Znf_PHD"/>
</dbReference>
<keyword evidence="10" id="KW-0469">Meiosis</keyword>
<dbReference type="PANTHER" id="PTHR10333">
    <property type="entry name" value="INHIBITOR OF GROWTH PROTEIN"/>
    <property type="match status" value="1"/>
</dbReference>
<dbReference type="SMART" id="SM01408">
    <property type="entry name" value="ING"/>
    <property type="match status" value="1"/>
</dbReference>
<dbReference type="Gene3D" id="3.30.40.10">
    <property type="entry name" value="Zinc/RING finger domain, C3HC4 (zinc finger)"/>
    <property type="match status" value="1"/>
</dbReference>
<feature type="site" description="Histone H3K4me3 binding" evidence="13">
    <location>
        <position position="520"/>
    </location>
</feature>
<comment type="subunit">
    <text evidence="16">Component of an histone acetyltransferase complex. Interacts with H3K4me3 and to a lesser extent with H3K4me2.</text>
</comment>
<feature type="binding site" evidence="14">
    <location>
        <position position="541"/>
    </location>
    <ligand>
        <name>Zn(2+)</name>
        <dbReference type="ChEBI" id="CHEBI:29105"/>
        <label>2</label>
    </ligand>
</feature>
<evidence type="ECO:0000256" key="14">
    <source>
        <dbReference type="PIRSR" id="PIRSR628651-51"/>
    </source>
</evidence>
<feature type="site" description="Histone H3K4me3 binding" evidence="13">
    <location>
        <position position="512"/>
    </location>
</feature>
<gene>
    <name evidence="20" type="ORF">Trco_000977</name>
</gene>
<keyword evidence="3 14" id="KW-0479">Metal-binding</keyword>
<keyword evidence="7 16" id="KW-0156">Chromatin regulator</keyword>
<feature type="binding site" evidence="14">
    <location>
        <position position="516"/>
    </location>
    <ligand>
        <name>Zn(2+)</name>
        <dbReference type="ChEBI" id="CHEBI:29105"/>
        <label>2</label>
    </ligand>
</feature>
<dbReference type="AlphaFoldDB" id="A0A9P8U0E6"/>
<evidence type="ECO:0000256" key="13">
    <source>
        <dbReference type="PIRSR" id="PIRSR628651-50"/>
    </source>
</evidence>
<feature type="binding site" evidence="14">
    <location>
        <position position="498"/>
    </location>
    <ligand>
        <name>Zn(2+)</name>
        <dbReference type="ChEBI" id="CHEBI:29105"/>
        <label>1</label>
    </ligand>
</feature>
<keyword evidence="5 15" id="KW-0863">Zinc-finger</keyword>
<evidence type="ECO:0000256" key="7">
    <source>
        <dbReference type="ARBA" id="ARBA00022853"/>
    </source>
</evidence>
<evidence type="ECO:0000256" key="15">
    <source>
        <dbReference type="PROSITE-ProRule" id="PRU00146"/>
    </source>
</evidence>
<evidence type="ECO:0000256" key="18">
    <source>
        <dbReference type="SAM" id="Phobius"/>
    </source>
</evidence>
<dbReference type="GO" id="GO:0006281">
    <property type="term" value="P:DNA repair"/>
    <property type="evidence" value="ECO:0007669"/>
    <property type="project" value="UniProtKB-KW"/>
</dbReference>
<dbReference type="SUPFAM" id="SSF57903">
    <property type="entry name" value="FYVE/PHD zinc finger"/>
    <property type="match status" value="1"/>
</dbReference>
<comment type="function">
    <text evidence="12">Component of the NuA4 histone acetyltransferase complex which is involved in transcriptional activation of selected genes principally by acetylation of nucleosomal histone H4 and H2A. The NuA4 complex is also involved in DNA repair. Involved in cell cycle progression and meiosis.</text>
</comment>
<dbReference type="InterPro" id="IPR019787">
    <property type="entry name" value="Znf_PHD-finger"/>
</dbReference>
<evidence type="ECO:0000256" key="3">
    <source>
        <dbReference type="ARBA" id="ARBA00022723"/>
    </source>
</evidence>
<feature type="compositionally biased region" description="Polar residues" evidence="17">
    <location>
        <begin position="372"/>
        <end position="381"/>
    </location>
</feature>
<feature type="site" description="Histone H3K4me3 binding" evidence="13">
    <location>
        <position position="508"/>
    </location>
</feature>
<feature type="compositionally biased region" description="Low complexity" evidence="17">
    <location>
        <begin position="303"/>
        <end position="326"/>
    </location>
</feature>
<protein>
    <recommendedName>
        <fullName evidence="16">Chromatin modification-related protein</fullName>
    </recommendedName>
</protein>
<dbReference type="GO" id="GO:0008270">
    <property type="term" value="F:zinc ion binding"/>
    <property type="evidence" value="ECO:0007669"/>
    <property type="project" value="UniProtKB-KW"/>
</dbReference>
<dbReference type="EMBL" id="JAIWOZ010000001">
    <property type="protein sequence ID" value="KAH6610957.1"/>
    <property type="molecule type" value="Genomic_DNA"/>
</dbReference>
<feature type="compositionally biased region" description="Low complexity" evidence="17">
    <location>
        <begin position="440"/>
        <end position="453"/>
    </location>
</feature>
<evidence type="ECO:0000256" key="16">
    <source>
        <dbReference type="RuleBase" id="RU361213"/>
    </source>
</evidence>
<dbReference type="GO" id="GO:0035267">
    <property type="term" value="C:NuA4 histone acetyltransferase complex"/>
    <property type="evidence" value="ECO:0007669"/>
    <property type="project" value="TreeGrafter"/>
</dbReference>
<evidence type="ECO:0000256" key="1">
    <source>
        <dbReference type="ARBA" id="ARBA00004123"/>
    </source>
</evidence>
<feature type="transmembrane region" description="Helical" evidence="18">
    <location>
        <begin position="73"/>
        <end position="92"/>
    </location>
</feature>
<reference evidence="20" key="1">
    <citation type="submission" date="2021-08" db="EMBL/GenBank/DDBJ databases">
        <title>Chromosome-Level Trichoderma cornu-damae using Hi-C Data.</title>
        <authorList>
            <person name="Kim C.S."/>
        </authorList>
    </citation>
    <scope>NUCLEOTIDE SEQUENCE</scope>
    <source>
        <strain evidence="20">KA19-0412C</strain>
    </source>
</reference>
<evidence type="ECO:0000256" key="17">
    <source>
        <dbReference type="SAM" id="MobiDB-lite"/>
    </source>
</evidence>
<keyword evidence="6 14" id="KW-0862">Zinc</keyword>
<evidence type="ECO:0000256" key="8">
    <source>
        <dbReference type="ARBA" id="ARBA00023204"/>
    </source>
</evidence>
<evidence type="ECO:0000256" key="5">
    <source>
        <dbReference type="ARBA" id="ARBA00022771"/>
    </source>
</evidence>
<comment type="similarity">
    <text evidence="2 16">Belongs to the ING family.</text>
</comment>
<evidence type="ECO:0000313" key="21">
    <source>
        <dbReference type="Proteomes" id="UP000827724"/>
    </source>
</evidence>
<dbReference type="GO" id="GO:0051321">
    <property type="term" value="P:meiotic cell cycle"/>
    <property type="evidence" value="ECO:0007669"/>
    <property type="project" value="UniProtKB-KW"/>
</dbReference>
<sequence length="550" mass="59503">MEVEVRSRSDEAAGLAYLSKGALKFQSANLVVSPTRCTNSPSSLNRPKQDRRRSLSGIEKLFFSSSCTSLNSFASLAISHLVTAVLSTLFIVRIRGLGVAKSLTIMPRDDLSIDFVKRMPQAEPLDPGLILDDWINRVQNLPEEIRFIQEEISDKDRQYNECIRLIDDRDGKIQKWIKTNGSHEPNPKEDMLRAQIRENYARADQFAQDKINLMQRLQLVMDKHLRSLDVQIKLLYDRAEPGFTDPDEVPSLLRPSATNHGAPSARTLNLSNNVNSTGPLASPRNSTAGSANPTMVRLPNHPQMRQSQAQQHVAQYHQHPSSAPATPAASIILNRQRESSAGPATKRGPRSITGPGNLPTTSSGLARHSSLGPGTTKSGSGANLGAGGPVRAGSAGPRAGSVKAAAAIGGRRGTPTIGGRKKPPNRSSLSRVKKASNRNSPASTADSDLSDAGSGSGEEDDGIDARPRATTAADGKDGDEALGDAEDDEEGGDDKRYCLCHNVSYGDMVACDNDNCPYEWFHWSCVGLKSEPNGTWYCPECTEKFQRKGK</sequence>
<dbReference type="CDD" id="cd16858">
    <property type="entry name" value="ING_ING3_Yng2p"/>
    <property type="match status" value="1"/>
</dbReference>
<feature type="binding site" evidence="14">
    <location>
        <position position="538"/>
    </location>
    <ligand>
        <name>Zn(2+)</name>
        <dbReference type="ChEBI" id="CHEBI:29105"/>
        <label>2</label>
    </ligand>
</feature>
<accession>A0A9P8U0E6</accession>
<comment type="domain">
    <text evidence="16">The PHD-type zinc finger mediates the binding to H3K4me3.</text>
</comment>
<keyword evidence="18" id="KW-1133">Transmembrane helix</keyword>
<feature type="site" description="Histone H3K4me3 binding" evidence="13">
    <location>
        <position position="497"/>
    </location>
</feature>
<dbReference type="InterPro" id="IPR028651">
    <property type="entry name" value="ING_fam"/>
</dbReference>
<feature type="compositionally biased region" description="Acidic residues" evidence="17">
    <location>
        <begin position="480"/>
        <end position="492"/>
    </location>
</feature>
<feature type="binding site" evidence="14">
    <location>
        <position position="511"/>
    </location>
    <ligand>
        <name>Zn(2+)</name>
        <dbReference type="ChEBI" id="CHEBI:29105"/>
        <label>2</label>
    </ligand>
</feature>
<evidence type="ECO:0000256" key="6">
    <source>
        <dbReference type="ARBA" id="ARBA00022833"/>
    </source>
</evidence>
<organism evidence="20 21">
    <name type="scientific">Trichoderma cornu-damae</name>
    <dbReference type="NCBI Taxonomy" id="654480"/>
    <lineage>
        <taxon>Eukaryota</taxon>
        <taxon>Fungi</taxon>
        <taxon>Dikarya</taxon>
        <taxon>Ascomycota</taxon>
        <taxon>Pezizomycotina</taxon>
        <taxon>Sordariomycetes</taxon>
        <taxon>Hypocreomycetidae</taxon>
        <taxon>Hypocreales</taxon>
        <taxon>Hypocreaceae</taxon>
        <taxon>Trichoderma</taxon>
    </lineage>
</organism>
<dbReference type="InterPro" id="IPR024610">
    <property type="entry name" value="ING_N_histone-binding"/>
</dbReference>
<evidence type="ECO:0000256" key="10">
    <source>
        <dbReference type="ARBA" id="ARBA00023254"/>
    </source>
</evidence>
<keyword evidence="8" id="KW-0234">DNA repair</keyword>
<feature type="binding site" evidence="14">
    <location>
        <position position="522"/>
    </location>
    <ligand>
        <name>Zn(2+)</name>
        <dbReference type="ChEBI" id="CHEBI:29105"/>
        <label>1</label>
    </ligand>
</feature>
<evidence type="ECO:0000256" key="9">
    <source>
        <dbReference type="ARBA" id="ARBA00023242"/>
    </source>
</evidence>
<dbReference type="CDD" id="cd15505">
    <property type="entry name" value="PHD_ING"/>
    <property type="match status" value="1"/>
</dbReference>
<keyword evidence="18" id="KW-0472">Membrane</keyword>
<feature type="region of interest" description="Disordered" evidence="17">
    <location>
        <begin position="246"/>
        <end position="326"/>
    </location>
</feature>
<dbReference type="OrthoDB" id="2505961at2759"/>
<dbReference type="InterPro" id="IPR019786">
    <property type="entry name" value="Zinc_finger_PHD-type_CS"/>
</dbReference>
<keyword evidence="21" id="KW-1185">Reference proteome</keyword>
<dbReference type="SMART" id="SM00249">
    <property type="entry name" value="PHD"/>
    <property type="match status" value="1"/>
</dbReference>
<comment type="caution">
    <text evidence="20">The sequence shown here is derived from an EMBL/GenBank/DDBJ whole genome shotgun (WGS) entry which is preliminary data.</text>
</comment>
<dbReference type="Proteomes" id="UP000827724">
    <property type="component" value="Unassembled WGS sequence"/>
</dbReference>
<dbReference type="Pfam" id="PF12998">
    <property type="entry name" value="ING"/>
    <property type="match status" value="1"/>
</dbReference>
<evidence type="ECO:0000256" key="4">
    <source>
        <dbReference type="ARBA" id="ARBA00022763"/>
    </source>
</evidence>
<feature type="binding site" evidence="14">
    <location>
        <position position="525"/>
    </location>
    <ligand>
        <name>Zn(2+)</name>
        <dbReference type="ChEBI" id="CHEBI:29105"/>
        <label>1</label>
    </ligand>
</feature>
<dbReference type="InterPro" id="IPR011011">
    <property type="entry name" value="Znf_FYVE_PHD"/>
</dbReference>
<keyword evidence="11" id="KW-0131">Cell cycle</keyword>
<dbReference type="PROSITE" id="PS01359">
    <property type="entry name" value="ZF_PHD_1"/>
    <property type="match status" value="1"/>
</dbReference>
<feature type="binding site" evidence="14">
    <location>
        <position position="500"/>
    </location>
    <ligand>
        <name>Zn(2+)</name>
        <dbReference type="ChEBI" id="CHEBI:29105"/>
        <label>1</label>
    </ligand>
</feature>
<evidence type="ECO:0000313" key="20">
    <source>
        <dbReference type="EMBL" id="KAH6610957.1"/>
    </source>
</evidence>
<dbReference type="Gene3D" id="6.10.140.1740">
    <property type="match status" value="1"/>
</dbReference>
<keyword evidence="18" id="KW-0812">Transmembrane</keyword>
<feature type="domain" description="PHD-type" evidence="19">
    <location>
        <begin position="495"/>
        <end position="544"/>
    </location>
</feature>
<dbReference type="PROSITE" id="PS50016">
    <property type="entry name" value="ZF_PHD_2"/>
    <property type="match status" value="1"/>
</dbReference>
<name>A0A9P8U0E6_9HYPO</name>
<dbReference type="GO" id="GO:0005634">
    <property type="term" value="C:nucleus"/>
    <property type="evidence" value="ECO:0007669"/>
    <property type="project" value="UniProtKB-SubCell"/>
</dbReference>
<evidence type="ECO:0000259" key="19">
    <source>
        <dbReference type="PROSITE" id="PS50016"/>
    </source>
</evidence>
<keyword evidence="4" id="KW-0227">DNA damage</keyword>